<evidence type="ECO:0000313" key="2">
    <source>
        <dbReference type="Proteomes" id="UP000027192"/>
    </source>
</evidence>
<organism evidence="1 2">
    <name type="scientific">Photobacterium galatheae</name>
    <dbReference type="NCBI Taxonomy" id="1654360"/>
    <lineage>
        <taxon>Bacteria</taxon>
        <taxon>Pseudomonadati</taxon>
        <taxon>Pseudomonadota</taxon>
        <taxon>Gammaproteobacteria</taxon>
        <taxon>Vibrionales</taxon>
        <taxon>Vibrionaceae</taxon>
        <taxon>Photobacterium</taxon>
    </lineage>
</organism>
<dbReference type="RefSeq" id="WP_036754606.1">
    <property type="nucleotide sequence ID" value="NZ_JAGSGC010000013.1"/>
</dbReference>
<comment type="caution">
    <text evidence="1">The sequence shown here is derived from an EMBL/GenBank/DDBJ whole genome shotgun (WGS) entry which is preliminary data.</text>
</comment>
<dbReference type="Pfam" id="PF11104">
    <property type="entry name" value="PilM_2"/>
    <property type="match status" value="1"/>
</dbReference>
<gene>
    <name evidence="1" type="ORF">EA58_15955</name>
</gene>
<reference evidence="1 2" key="1">
    <citation type="submission" date="2014-04" db="EMBL/GenBank/DDBJ databases">
        <title>Draft genome sequence of Photobacterium halotolerans S2753: a solonamide, ngercheumicin and holomycin producer.</title>
        <authorList>
            <person name="Machado H.R."/>
            <person name="Gram L."/>
        </authorList>
    </citation>
    <scope>NUCLEOTIDE SEQUENCE [LARGE SCALE GENOMIC DNA]</scope>
    <source>
        <strain evidence="1 2">S2753</strain>
    </source>
</reference>
<protein>
    <recommendedName>
        <fullName evidence="3">Pilus assembly protein PilM</fullName>
    </recommendedName>
</protein>
<dbReference type="Gene3D" id="3.30.420.40">
    <property type="match status" value="1"/>
</dbReference>
<accession>A0A066RJU3</accession>
<evidence type="ECO:0008006" key="3">
    <source>
        <dbReference type="Google" id="ProtNLM"/>
    </source>
</evidence>
<proteinExistence type="predicted"/>
<keyword evidence="2" id="KW-1185">Reference proteome</keyword>
<dbReference type="OrthoDB" id="9773403at2"/>
<dbReference type="Proteomes" id="UP000027192">
    <property type="component" value="Unassembled WGS sequence"/>
</dbReference>
<dbReference type="EMBL" id="JMIB01000030">
    <property type="protein sequence ID" value="KDM90604.1"/>
    <property type="molecule type" value="Genomic_DNA"/>
</dbReference>
<dbReference type="InterPro" id="IPR005883">
    <property type="entry name" value="PilM"/>
</dbReference>
<dbReference type="AlphaFoldDB" id="A0A066RJU3"/>
<evidence type="ECO:0000313" key="1">
    <source>
        <dbReference type="EMBL" id="KDM90604.1"/>
    </source>
</evidence>
<name>A0A066RJU3_9GAMM</name>
<dbReference type="STRING" id="1654360.EA58_15955"/>
<sequence length="314" mass="34286">MLHKPVWTGIDIGRQSVKAVVLKQNKGRFTLSSFAEVALPLENAAGQLSGTGPIQDSASSAAQLSALRQLRTLLPKRTGLCVLSLPDHEVVQRDIGLEKRWGQDVAAALAQQLAHLLAVAPQSLSLDYYRLPDGEAADDTDLYRVFAAKSAVVTQKVQQVRDAGFRAEVMELQARSLLWLLHYLERVPASVFSASSAIVCLHDQGWDLAAGAQHPQPYHRTFPVAGSQTELRHDVSRQLRLSGISEDVEDLWLAGCDMPSDEQACWQQLCGVPVHLLTPQRIFPQQPDTELTALSRSCGWATPVALAIRGAMSC</sequence>